<feature type="non-terminal residue" evidence="3">
    <location>
        <position position="231"/>
    </location>
</feature>
<dbReference type="InterPro" id="IPR023302">
    <property type="entry name" value="Pept_S9A_N"/>
</dbReference>
<dbReference type="InterPro" id="IPR029058">
    <property type="entry name" value="AB_hydrolase_fold"/>
</dbReference>
<feature type="domain" description="Peptidase S9A N-terminal" evidence="2">
    <location>
        <begin position="6"/>
        <end position="231"/>
    </location>
</feature>
<sequence length="231" mass="27647">MQPPKLEKRPKKHKFWNHEIEDSHYYLEENWQEIIKNPKLLPKPIQDYIAAENQYANNYLKDTKEIQDILFKEMRGRIKEDERSVEMKYGDYYYYSYFRKKNKDQGHYSLSCRKFKNMKAKEEIIFDGDLEAKEAKSKYFSSATGLSLCQKYLAVGTDKIGNEEYNLIIREIKTKKIVSKGIKTSGNFVWAKKNYLFYVVLNKERRPYKVMRHSMDANPAKDITVFEEKDP</sequence>
<dbReference type="PANTHER" id="PTHR11757:SF19">
    <property type="entry name" value="PROLYL ENDOPEPTIDASE-LIKE"/>
    <property type="match status" value="1"/>
</dbReference>
<organism evidence="3">
    <name type="scientific">marine metagenome</name>
    <dbReference type="NCBI Taxonomy" id="408172"/>
    <lineage>
        <taxon>unclassified sequences</taxon>
        <taxon>metagenomes</taxon>
        <taxon>ecological metagenomes</taxon>
    </lineage>
</organism>
<evidence type="ECO:0000313" key="3">
    <source>
        <dbReference type="EMBL" id="SVD65858.1"/>
    </source>
</evidence>
<dbReference type="Gene3D" id="2.130.10.120">
    <property type="entry name" value="Prolyl oligopeptidase, N-terminal domain"/>
    <property type="match status" value="1"/>
</dbReference>
<dbReference type="AlphaFoldDB" id="A0A382X670"/>
<evidence type="ECO:0000256" key="1">
    <source>
        <dbReference type="ARBA" id="ARBA00005228"/>
    </source>
</evidence>
<proteinExistence type="inferred from homology"/>
<gene>
    <name evidence="3" type="ORF">METZ01_LOCUS418712</name>
</gene>
<dbReference type="EMBL" id="UINC01164816">
    <property type="protein sequence ID" value="SVD65858.1"/>
    <property type="molecule type" value="Genomic_DNA"/>
</dbReference>
<accession>A0A382X670</accession>
<dbReference type="InterPro" id="IPR051543">
    <property type="entry name" value="Serine_Peptidase_S9A"/>
</dbReference>
<name>A0A382X670_9ZZZZ</name>
<comment type="similarity">
    <text evidence="1">Belongs to the peptidase S9A family.</text>
</comment>
<protein>
    <recommendedName>
        <fullName evidence="2">Peptidase S9A N-terminal domain-containing protein</fullName>
    </recommendedName>
</protein>
<dbReference type="SUPFAM" id="SSF50993">
    <property type="entry name" value="Peptidase/esterase 'gauge' domain"/>
    <property type="match status" value="1"/>
</dbReference>
<dbReference type="PANTHER" id="PTHR11757">
    <property type="entry name" value="PROTEASE FAMILY S9A OLIGOPEPTIDASE"/>
    <property type="match status" value="1"/>
</dbReference>
<dbReference type="Gene3D" id="3.40.50.1820">
    <property type="entry name" value="alpha/beta hydrolase"/>
    <property type="match status" value="1"/>
</dbReference>
<dbReference type="GO" id="GO:0004252">
    <property type="term" value="F:serine-type endopeptidase activity"/>
    <property type="evidence" value="ECO:0007669"/>
    <property type="project" value="InterPro"/>
</dbReference>
<evidence type="ECO:0000259" key="2">
    <source>
        <dbReference type="Pfam" id="PF02897"/>
    </source>
</evidence>
<dbReference type="Pfam" id="PF02897">
    <property type="entry name" value="Peptidase_S9_N"/>
    <property type="match status" value="1"/>
</dbReference>
<reference evidence="3" key="1">
    <citation type="submission" date="2018-05" db="EMBL/GenBank/DDBJ databases">
        <authorList>
            <person name="Lanie J.A."/>
            <person name="Ng W.-L."/>
            <person name="Kazmierczak K.M."/>
            <person name="Andrzejewski T.M."/>
            <person name="Davidsen T.M."/>
            <person name="Wayne K.J."/>
            <person name="Tettelin H."/>
            <person name="Glass J.I."/>
            <person name="Rusch D."/>
            <person name="Podicherti R."/>
            <person name="Tsui H.-C.T."/>
            <person name="Winkler M.E."/>
        </authorList>
    </citation>
    <scope>NUCLEOTIDE SEQUENCE</scope>
</reference>